<dbReference type="InterPro" id="IPR018535">
    <property type="entry name" value="DUF1996"/>
</dbReference>
<dbReference type="PANTHER" id="PTHR43662">
    <property type="match status" value="1"/>
</dbReference>
<dbReference type="Proteomes" id="UP001140513">
    <property type="component" value="Unassembled WGS sequence"/>
</dbReference>
<keyword evidence="3" id="KW-1185">Reference proteome</keyword>
<evidence type="ECO:0000259" key="1">
    <source>
        <dbReference type="Pfam" id="PF09362"/>
    </source>
</evidence>
<gene>
    <name evidence="2" type="ORF">N0V89_000099</name>
</gene>
<protein>
    <recommendedName>
        <fullName evidence="1">DUF1996 domain-containing protein</fullName>
    </recommendedName>
</protein>
<comment type="caution">
    <text evidence="2">The sequence shown here is derived from an EMBL/GenBank/DDBJ whole genome shotgun (WGS) entry which is preliminary data.</text>
</comment>
<dbReference type="EMBL" id="JAPEUX010000001">
    <property type="protein sequence ID" value="KAJ4359544.1"/>
    <property type="molecule type" value="Genomic_DNA"/>
</dbReference>
<evidence type="ECO:0000313" key="2">
    <source>
        <dbReference type="EMBL" id="KAJ4359544.1"/>
    </source>
</evidence>
<dbReference type="Pfam" id="PF09362">
    <property type="entry name" value="DUF1996"/>
    <property type="match status" value="1"/>
</dbReference>
<accession>A0A9W8XTL9</accession>
<proteinExistence type="predicted"/>
<dbReference type="AlphaFoldDB" id="A0A9W8XTL9"/>
<evidence type="ECO:0000313" key="3">
    <source>
        <dbReference type="Proteomes" id="UP001140513"/>
    </source>
</evidence>
<sequence>MTEWCRPGQANVGRRWKERDGRHATIRMFTGQHVDDHREQKLTFQVVIERLDPLVNPGLFPSTHMHQVVGGNAFAASMPSADISKLATCNTCHFLEDFSNYWTANIYFKARNGTYKRVPQIANQFNEGDNAGITLYYTSPDANATTAFRPGFRMLTGDAMRRTSEGFGKNMQQCYRCYTESNWGGSPYPPCMDPKYDTDHFPTQPCAGGIRSNIIFPQCWDGKNLDSPDHRAHVAHPVNGPAAFPVVNVTCPASHPVHVPQLMYEVMWDTSAFNNKEDWPADGTQPLVLSTGDETGYGQHGDYVFGWKDDSLQRAMDSGCYLRNCSLLTEQPPKIKNLCNVPVTVDENIDGWMEELPGGGMGN</sequence>
<dbReference type="OrthoDB" id="74764at2759"/>
<feature type="domain" description="DUF1996" evidence="1">
    <location>
        <begin position="52"/>
        <end position="307"/>
    </location>
</feature>
<organism evidence="2 3">
    <name type="scientific">Didymosphaeria variabile</name>
    <dbReference type="NCBI Taxonomy" id="1932322"/>
    <lineage>
        <taxon>Eukaryota</taxon>
        <taxon>Fungi</taxon>
        <taxon>Dikarya</taxon>
        <taxon>Ascomycota</taxon>
        <taxon>Pezizomycotina</taxon>
        <taxon>Dothideomycetes</taxon>
        <taxon>Pleosporomycetidae</taxon>
        <taxon>Pleosporales</taxon>
        <taxon>Massarineae</taxon>
        <taxon>Didymosphaeriaceae</taxon>
        <taxon>Didymosphaeria</taxon>
    </lineage>
</organism>
<name>A0A9W8XTL9_9PLEO</name>
<dbReference type="GeneID" id="80903629"/>
<reference evidence="2" key="1">
    <citation type="submission" date="2022-10" db="EMBL/GenBank/DDBJ databases">
        <title>Tapping the CABI collections for fungal endophytes: first genome assemblies for Collariella, Neodidymelliopsis, Ascochyta clinopodiicola, Didymella pomorum, Didymosphaeria variabile, Neocosmospora piperis and Neocucurbitaria cava.</title>
        <authorList>
            <person name="Hill R."/>
        </authorList>
    </citation>
    <scope>NUCLEOTIDE SEQUENCE</scope>
    <source>
        <strain evidence="2">IMI 356815</strain>
    </source>
</reference>
<dbReference type="PANTHER" id="PTHR43662:SF6">
    <property type="entry name" value="DUF1996 DOMAIN-CONTAINING PROTEIN"/>
    <property type="match status" value="1"/>
</dbReference>
<dbReference type="RefSeq" id="XP_056075746.1">
    <property type="nucleotide sequence ID" value="XM_056208924.1"/>
</dbReference>